<dbReference type="PANTHER" id="PTHR31143">
    <property type="match status" value="1"/>
</dbReference>
<evidence type="ECO:0000313" key="2">
    <source>
        <dbReference type="Proteomes" id="UP000030403"/>
    </source>
</evidence>
<name>A0A0A5HU11_9BACI</name>
<dbReference type="OrthoDB" id="7054616at2"/>
<dbReference type="Proteomes" id="UP000030403">
    <property type="component" value="Unassembled WGS sequence"/>
</dbReference>
<dbReference type="GO" id="GO:0016740">
    <property type="term" value="F:transferase activity"/>
    <property type="evidence" value="ECO:0007669"/>
    <property type="project" value="UniProtKB-KW"/>
</dbReference>
<dbReference type="InterPro" id="IPR042573">
    <property type="entry name" value="GNAT_acetyltra_N"/>
</dbReference>
<evidence type="ECO:0000313" key="1">
    <source>
        <dbReference type="EMBL" id="KGX87127.1"/>
    </source>
</evidence>
<dbReference type="InterPro" id="IPR027365">
    <property type="entry name" value="GNAT_acetyltra_YdfB-like"/>
</dbReference>
<reference evidence="1 2" key="1">
    <citation type="submission" date="2013-08" db="EMBL/GenBank/DDBJ databases">
        <authorList>
            <person name="Huang J."/>
            <person name="Wang G."/>
        </authorList>
    </citation>
    <scope>NUCLEOTIDE SEQUENCE [LARGE SCALE GENOMIC DNA]</scope>
    <source>
        <strain evidence="1 2">BH030004</strain>
    </source>
</reference>
<sequence>MICELDKDEFYKCKKLINQEGHLEVKAVIEGRNPGRIFVDNNISPSTGMIWLGNNDGFFFIGNEENEVFNNHINDFIDKVIFPELKNLRSKNFIAIGNHSKWDKTLEIIFKNHQITKLNQNVYTLENGDYKGNTEPSIEHDYKVKVINKALFKNENNTLENIGFLRTKISEFWSSPDHFFQKGIGYCIVYQNRIVSLCFSAFVAGNVHGLDIETIEAHQGNKLGQKVGHYVVKDCLSSGMVPYWDFMDNNKPSNIVAKKIGLEKYFNYSVYLFPID</sequence>
<proteinExistence type="predicted"/>
<protein>
    <submittedName>
        <fullName evidence="1">Acetyltransferase</fullName>
    </submittedName>
</protein>
<organism evidence="1 2">
    <name type="scientific">Pontibacillus marinus BH030004 = DSM 16465</name>
    <dbReference type="NCBI Taxonomy" id="1385511"/>
    <lineage>
        <taxon>Bacteria</taxon>
        <taxon>Bacillati</taxon>
        <taxon>Bacillota</taxon>
        <taxon>Bacilli</taxon>
        <taxon>Bacillales</taxon>
        <taxon>Bacillaceae</taxon>
        <taxon>Pontibacillus</taxon>
    </lineage>
</organism>
<comment type="caution">
    <text evidence="1">The sequence shown here is derived from an EMBL/GenBank/DDBJ whole genome shotgun (WGS) entry which is preliminary data.</text>
</comment>
<dbReference type="Gene3D" id="3.40.630.30">
    <property type="match status" value="1"/>
</dbReference>
<accession>A0A0A5HU11</accession>
<dbReference type="eggNOG" id="COG1670">
    <property type="taxonomic scope" value="Bacteria"/>
</dbReference>
<dbReference type="Pfam" id="PF12746">
    <property type="entry name" value="GNAT_acetyltran"/>
    <property type="match status" value="1"/>
</dbReference>
<dbReference type="PANTHER" id="PTHR31143:SF2">
    <property type="entry name" value="FR47-LIKE DOMAIN-CONTAINING PROTEIN-RELATED"/>
    <property type="match status" value="1"/>
</dbReference>
<gene>
    <name evidence="1" type="ORF">N783_10525</name>
</gene>
<keyword evidence="1" id="KW-0808">Transferase</keyword>
<dbReference type="AlphaFoldDB" id="A0A0A5HU11"/>
<dbReference type="EMBL" id="AVPF01000026">
    <property type="protein sequence ID" value="KGX87127.1"/>
    <property type="molecule type" value="Genomic_DNA"/>
</dbReference>
<dbReference type="STRING" id="1385511.GCA_000425225_03279"/>
<keyword evidence="2" id="KW-1185">Reference proteome</keyword>
<dbReference type="RefSeq" id="WP_027446890.1">
    <property type="nucleotide sequence ID" value="NZ_AULJ01000043.1"/>
</dbReference>
<dbReference type="Gene3D" id="3.40.630.110">
    <property type="entry name" value="GNAT acetyltransferase-like"/>
    <property type="match status" value="1"/>
</dbReference>